<dbReference type="EMBL" id="JAAGAX010000006">
    <property type="protein sequence ID" value="KAF2311835.1"/>
    <property type="molecule type" value="Genomic_DNA"/>
</dbReference>
<dbReference type="AlphaFoldDB" id="A0A6A6MH48"/>
<evidence type="ECO:0000313" key="1">
    <source>
        <dbReference type="EMBL" id="KAF2311835.1"/>
    </source>
</evidence>
<sequence>MKPISLRLLARDMNLETSQTVMAGPYLTPEARERLAVDRLAQTLAGCTAQSKTRMANNEEPTCLVDFGCKKRSGKSPPRKKPANLHRLIPAMPRSVATCSISSSLLRMLPLLRFYGQWPCWTRIPMSYLEFEKKLLASGRGVE</sequence>
<dbReference type="Proteomes" id="UP000467840">
    <property type="component" value="Chromosome 14"/>
</dbReference>
<proteinExistence type="predicted"/>
<gene>
    <name evidence="1" type="ORF">GH714_026968</name>
</gene>
<reference evidence="1 2" key="1">
    <citation type="journal article" date="2020" name="Mol. Plant">
        <title>The Chromosome-Based Rubber Tree Genome Provides New Insights into Spurge Genome Evolution and Rubber Biosynthesis.</title>
        <authorList>
            <person name="Liu J."/>
            <person name="Shi C."/>
            <person name="Shi C.C."/>
            <person name="Li W."/>
            <person name="Zhang Q.J."/>
            <person name="Zhang Y."/>
            <person name="Li K."/>
            <person name="Lu H.F."/>
            <person name="Shi C."/>
            <person name="Zhu S.T."/>
            <person name="Xiao Z.Y."/>
            <person name="Nan H."/>
            <person name="Yue Y."/>
            <person name="Zhu X.G."/>
            <person name="Wu Y."/>
            <person name="Hong X.N."/>
            <person name="Fan G.Y."/>
            <person name="Tong Y."/>
            <person name="Zhang D."/>
            <person name="Mao C.L."/>
            <person name="Liu Y.L."/>
            <person name="Hao S.J."/>
            <person name="Liu W.Q."/>
            <person name="Lv M.Q."/>
            <person name="Zhang H.B."/>
            <person name="Liu Y."/>
            <person name="Hu-Tang G.R."/>
            <person name="Wang J.P."/>
            <person name="Wang J.H."/>
            <person name="Sun Y.H."/>
            <person name="Ni S.B."/>
            <person name="Chen W.B."/>
            <person name="Zhang X.C."/>
            <person name="Jiao Y.N."/>
            <person name="Eichler E.E."/>
            <person name="Li G.H."/>
            <person name="Liu X."/>
            <person name="Gao L.Z."/>
        </authorList>
    </citation>
    <scope>NUCLEOTIDE SEQUENCE [LARGE SCALE GENOMIC DNA]</scope>
    <source>
        <strain evidence="2">cv. GT1</strain>
        <tissue evidence="1">Leaf</tissue>
    </source>
</reference>
<name>A0A6A6MH48_HEVBR</name>
<organism evidence="1 2">
    <name type="scientific">Hevea brasiliensis</name>
    <name type="common">Para rubber tree</name>
    <name type="synonym">Siphonia brasiliensis</name>
    <dbReference type="NCBI Taxonomy" id="3981"/>
    <lineage>
        <taxon>Eukaryota</taxon>
        <taxon>Viridiplantae</taxon>
        <taxon>Streptophyta</taxon>
        <taxon>Embryophyta</taxon>
        <taxon>Tracheophyta</taxon>
        <taxon>Spermatophyta</taxon>
        <taxon>Magnoliopsida</taxon>
        <taxon>eudicotyledons</taxon>
        <taxon>Gunneridae</taxon>
        <taxon>Pentapetalae</taxon>
        <taxon>rosids</taxon>
        <taxon>fabids</taxon>
        <taxon>Malpighiales</taxon>
        <taxon>Euphorbiaceae</taxon>
        <taxon>Crotonoideae</taxon>
        <taxon>Micrandreae</taxon>
        <taxon>Hevea</taxon>
    </lineage>
</organism>
<keyword evidence="2" id="KW-1185">Reference proteome</keyword>
<evidence type="ECO:0000313" key="2">
    <source>
        <dbReference type="Proteomes" id="UP000467840"/>
    </source>
</evidence>
<accession>A0A6A6MH48</accession>
<protein>
    <submittedName>
        <fullName evidence="1">Uncharacterized protein</fullName>
    </submittedName>
</protein>
<comment type="caution">
    <text evidence="1">The sequence shown here is derived from an EMBL/GenBank/DDBJ whole genome shotgun (WGS) entry which is preliminary data.</text>
</comment>